<organism evidence="2 3">
    <name type="scientific">Acropora cervicornis</name>
    <name type="common">Staghorn coral</name>
    <dbReference type="NCBI Taxonomy" id="6130"/>
    <lineage>
        <taxon>Eukaryota</taxon>
        <taxon>Metazoa</taxon>
        <taxon>Cnidaria</taxon>
        <taxon>Anthozoa</taxon>
        <taxon>Hexacorallia</taxon>
        <taxon>Scleractinia</taxon>
        <taxon>Astrocoeniina</taxon>
        <taxon>Acroporidae</taxon>
        <taxon>Acropora</taxon>
    </lineage>
</organism>
<evidence type="ECO:0000313" key="3">
    <source>
        <dbReference type="Proteomes" id="UP001249851"/>
    </source>
</evidence>
<gene>
    <name evidence="2" type="ORF">P5673_010406</name>
</gene>
<keyword evidence="1" id="KW-0812">Transmembrane</keyword>
<proteinExistence type="predicted"/>
<protein>
    <submittedName>
        <fullName evidence="2">Uncharacterized protein</fullName>
    </submittedName>
</protein>
<evidence type="ECO:0000256" key="1">
    <source>
        <dbReference type="SAM" id="Phobius"/>
    </source>
</evidence>
<dbReference type="AlphaFoldDB" id="A0AAD9V9P1"/>
<dbReference type="Proteomes" id="UP001249851">
    <property type="component" value="Unassembled WGS sequence"/>
</dbReference>
<keyword evidence="1" id="KW-1133">Transmembrane helix</keyword>
<keyword evidence="1" id="KW-0472">Membrane</keyword>
<sequence>MYYRLFDKIPSKEEVFETIDEKITDTTFLSDEATAAVNDSLDAGINKPVVSVDLDEFATNVSGASDSKVSDVLDAVASSLHLIHSQDVVETKRQMDNGRKAVKIFARAVSYLETDALRIAQKGIVTYWDDVFGRVDRFLAYLIRRNAAWVAFGLDAVVLLICIILCVRASKHFRRVSGMQKIDNQESIEDEVELRGVTRYGDRETLFPSSML</sequence>
<dbReference type="EMBL" id="JARQWQ010000018">
    <property type="protein sequence ID" value="KAK2566072.1"/>
    <property type="molecule type" value="Genomic_DNA"/>
</dbReference>
<reference evidence="2" key="1">
    <citation type="journal article" date="2023" name="G3 (Bethesda)">
        <title>Whole genome assembly and annotation of the endangered Caribbean coral Acropora cervicornis.</title>
        <authorList>
            <person name="Selwyn J.D."/>
            <person name="Vollmer S.V."/>
        </authorList>
    </citation>
    <scope>NUCLEOTIDE SEQUENCE</scope>
    <source>
        <strain evidence="2">K2</strain>
    </source>
</reference>
<reference evidence="2" key="2">
    <citation type="journal article" date="2023" name="Science">
        <title>Genomic signatures of disease resistance in endangered staghorn corals.</title>
        <authorList>
            <person name="Vollmer S.V."/>
            <person name="Selwyn J.D."/>
            <person name="Despard B.A."/>
            <person name="Roesel C.L."/>
        </authorList>
    </citation>
    <scope>NUCLEOTIDE SEQUENCE</scope>
    <source>
        <strain evidence="2">K2</strain>
    </source>
</reference>
<keyword evidence="3" id="KW-1185">Reference proteome</keyword>
<accession>A0AAD9V9P1</accession>
<comment type="caution">
    <text evidence="2">The sequence shown here is derived from an EMBL/GenBank/DDBJ whole genome shotgun (WGS) entry which is preliminary data.</text>
</comment>
<evidence type="ECO:0000313" key="2">
    <source>
        <dbReference type="EMBL" id="KAK2566072.1"/>
    </source>
</evidence>
<name>A0AAD9V9P1_ACRCE</name>
<feature type="transmembrane region" description="Helical" evidence="1">
    <location>
        <begin position="147"/>
        <end position="167"/>
    </location>
</feature>